<comment type="caution">
    <text evidence="5">The sequence shown here is derived from an EMBL/GenBank/DDBJ whole genome shotgun (WGS) entry which is preliminary data.</text>
</comment>
<dbReference type="FunFam" id="3.40.1390.30:FF:000001">
    <property type="entry name" value="GTP cyclohydrolase 1 type 2"/>
    <property type="match status" value="1"/>
</dbReference>
<organism evidence="5 6">
    <name type="scientific">Fusibacillus kribbianus</name>
    <dbReference type="NCBI Taxonomy" id="3044208"/>
    <lineage>
        <taxon>Bacteria</taxon>
        <taxon>Bacillati</taxon>
        <taxon>Bacillota</taxon>
        <taxon>Clostridia</taxon>
        <taxon>Lachnospirales</taxon>
        <taxon>Lachnospiraceae</taxon>
        <taxon>Fusibacillus</taxon>
    </lineage>
</organism>
<keyword evidence="6" id="KW-1185">Reference proteome</keyword>
<evidence type="ECO:0000256" key="4">
    <source>
        <dbReference type="PIRSR" id="PIRSR602678-1"/>
    </source>
</evidence>
<reference evidence="5 6" key="1">
    <citation type="submission" date="2023-05" db="EMBL/GenBank/DDBJ databases">
        <title>[ruminococcus] sp. nov., isolated from a pig farm feces dump.</title>
        <authorList>
            <person name="Chang Y.-H."/>
        </authorList>
    </citation>
    <scope>NUCLEOTIDE SEQUENCE [LARGE SCALE GENOMIC DNA]</scope>
    <source>
        <strain evidence="5 6">YH-rum2234</strain>
    </source>
</reference>
<feature type="binding site" evidence="4">
    <location>
        <position position="232"/>
    </location>
    <ligand>
        <name>a divalent metal cation</name>
        <dbReference type="ChEBI" id="CHEBI:60240"/>
        <label>1</label>
    </ligand>
</feature>
<dbReference type="InterPro" id="IPR036069">
    <property type="entry name" value="DUF34/NIF3_sf"/>
</dbReference>
<dbReference type="AlphaFoldDB" id="A0AAP4B8W8"/>
<dbReference type="NCBIfam" id="TIGR00486">
    <property type="entry name" value="YbgI_SA1388"/>
    <property type="match status" value="1"/>
</dbReference>
<feature type="binding site" evidence="4">
    <location>
        <position position="104"/>
    </location>
    <ligand>
        <name>a divalent metal cation</name>
        <dbReference type="ChEBI" id="CHEBI:60240"/>
        <label>1</label>
    </ligand>
</feature>
<protein>
    <recommendedName>
        <fullName evidence="2">GTP cyclohydrolase 1 type 2 homolog</fullName>
    </recommendedName>
</protein>
<feature type="binding site" evidence="4">
    <location>
        <position position="65"/>
    </location>
    <ligand>
        <name>a divalent metal cation</name>
        <dbReference type="ChEBI" id="CHEBI:60240"/>
        <label>1</label>
    </ligand>
</feature>
<evidence type="ECO:0000256" key="1">
    <source>
        <dbReference type="ARBA" id="ARBA00006964"/>
    </source>
</evidence>
<dbReference type="GO" id="GO:0005737">
    <property type="term" value="C:cytoplasm"/>
    <property type="evidence" value="ECO:0007669"/>
    <property type="project" value="TreeGrafter"/>
</dbReference>
<feature type="binding site" evidence="4">
    <location>
        <position position="66"/>
    </location>
    <ligand>
        <name>a divalent metal cation</name>
        <dbReference type="ChEBI" id="CHEBI:60240"/>
        <label>1</label>
    </ligand>
</feature>
<evidence type="ECO:0000256" key="2">
    <source>
        <dbReference type="ARBA" id="ARBA00022112"/>
    </source>
</evidence>
<dbReference type="GO" id="GO:0046872">
    <property type="term" value="F:metal ion binding"/>
    <property type="evidence" value="ECO:0007669"/>
    <property type="project" value="UniProtKB-KW"/>
</dbReference>
<comment type="similarity">
    <text evidence="1">Belongs to the GTP cyclohydrolase I type 2/NIF3 family.</text>
</comment>
<evidence type="ECO:0000256" key="3">
    <source>
        <dbReference type="ARBA" id="ARBA00022723"/>
    </source>
</evidence>
<dbReference type="EMBL" id="JASGBQ010000002">
    <property type="protein sequence ID" value="MDI9241397.1"/>
    <property type="molecule type" value="Genomic_DNA"/>
</dbReference>
<proteinExistence type="inferred from homology"/>
<sequence length="268" mass="29324">MKTCGEIRDWFNERWPESLACQWDNVGLLVGRAGKEIQKIYVTLDVTDEDVEAAVSMGADMILSHHPLIFGPVKRINDADPHGRRLLTLIREDICCYGGHTSFDIAKGGMADLAAERLGLFDEKKPLEPLEATAEQDGEAVGIGKVGFLKEPMTVEALARTVKERFQIPAVTVYGDFSEKRAGRIAVSPGSGKSMMKEAVRAGVDVLITGDMGHHEGLDLAAEGISLIDAGHYGLEHIFVEEVAKALEEEQFGLEVVRAPLHYPCRVI</sequence>
<gene>
    <name evidence="5" type="ORF">QJ036_02755</name>
</gene>
<dbReference type="PANTHER" id="PTHR13799:SF14">
    <property type="entry name" value="GTP CYCLOHYDROLASE 1 TYPE 2 HOMOLOG"/>
    <property type="match status" value="1"/>
</dbReference>
<dbReference type="Proteomes" id="UP001300383">
    <property type="component" value="Unassembled WGS sequence"/>
</dbReference>
<dbReference type="Gene3D" id="3.40.1390.30">
    <property type="entry name" value="NIF3 (NGG1p interacting factor 3)-like"/>
    <property type="match status" value="2"/>
</dbReference>
<keyword evidence="3 4" id="KW-0479">Metal-binding</keyword>
<dbReference type="PANTHER" id="PTHR13799">
    <property type="entry name" value="NGG1 INTERACTING FACTOR 3"/>
    <property type="match status" value="1"/>
</dbReference>
<name>A0AAP4B8W8_9FIRM</name>
<feature type="binding site" evidence="4">
    <location>
        <position position="236"/>
    </location>
    <ligand>
        <name>a divalent metal cation</name>
        <dbReference type="ChEBI" id="CHEBI:60240"/>
        <label>1</label>
    </ligand>
</feature>
<dbReference type="SUPFAM" id="SSF102705">
    <property type="entry name" value="NIF3 (NGG1p interacting factor 3)-like"/>
    <property type="match status" value="1"/>
</dbReference>
<evidence type="ECO:0000313" key="6">
    <source>
        <dbReference type="Proteomes" id="UP001300383"/>
    </source>
</evidence>
<dbReference type="Pfam" id="PF01784">
    <property type="entry name" value="DUF34_NIF3"/>
    <property type="match status" value="1"/>
</dbReference>
<accession>A0AAP4B8W8</accession>
<dbReference type="RefSeq" id="WP_283229906.1">
    <property type="nucleotide sequence ID" value="NZ_JASGBQ010000002.1"/>
</dbReference>
<evidence type="ECO:0000313" key="5">
    <source>
        <dbReference type="EMBL" id="MDI9241397.1"/>
    </source>
</evidence>
<dbReference type="InterPro" id="IPR002678">
    <property type="entry name" value="DUF34/NIF3"/>
</dbReference>